<proteinExistence type="predicted"/>
<feature type="region of interest" description="Disordered" evidence="1">
    <location>
        <begin position="41"/>
        <end position="60"/>
    </location>
</feature>
<sequence>MSSGIWIRTGFLPEWLLRRCGAGASAVRRVLGVDADRAGARADVGSEDGTDAGASGSSSKMLASADGFLAITPPRLLA</sequence>
<gene>
    <name evidence="2" type="ORF">SPHINGO391_110029</name>
</gene>
<evidence type="ECO:0000313" key="3">
    <source>
        <dbReference type="Proteomes" id="UP000326857"/>
    </source>
</evidence>
<accession>A0A5E7XW00</accession>
<evidence type="ECO:0000256" key="1">
    <source>
        <dbReference type="SAM" id="MobiDB-lite"/>
    </source>
</evidence>
<protein>
    <submittedName>
        <fullName evidence="2">Uncharacterized protein</fullName>
    </submittedName>
</protein>
<dbReference type="EMBL" id="CABVLI010000003">
    <property type="protein sequence ID" value="VVS96728.1"/>
    <property type="molecule type" value="Genomic_DNA"/>
</dbReference>
<reference evidence="2 3" key="1">
    <citation type="submission" date="2019-09" db="EMBL/GenBank/DDBJ databases">
        <authorList>
            <person name="Dittami M. S."/>
        </authorList>
    </citation>
    <scope>NUCLEOTIDE SEQUENCE [LARGE SCALE GENOMIC DNA]</scope>
    <source>
        <strain evidence="2">SPHINGO391</strain>
    </source>
</reference>
<name>A0A5E7XW00_9SPHN</name>
<dbReference type="Proteomes" id="UP000326857">
    <property type="component" value="Unassembled WGS sequence"/>
</dbReference>
<dbReference type="AlphaFoldDB" id="A0A5E7XW00"/>
<evidence type="ECO:0000313" key="2">
    <source>
        <dbReference type="EMBL" id="VVS96728.1"/>
    </source>
</evidence>
<organism evidence="2 3">
    <name type="scientific">Sphingomonas aurantiaca</name>
    <dbReference type="NCBI Taxonomy" id="185949"/>
    <lineage>
        <taxon>Bacteria</taxon>
        <taxon>Pseudomonadati</taxon>
        <taxon>Pseudomonadota</taxon>
        <taxon>Alphaproteobacteria</taxon>
        <taxon>Sphingomonadales</taxon>
        <taxon>Sphingomonadaceae</taxon>
        <taxon>Sphingomonas</taxon>
    </lineage>
</organism>